<protein>
    <submittedName>
        <fullName evidence="1">Uncharacterized protein</fullName>
    </submittedName>
</protein>
<sequence>MVTFQETFSEFKVCFSEGDAAGMQYSKGEGICLAKKQKIDAQNVEKYEFEIPDAGSIKLKTGCLCFYCGYSMEGTPIACQEGGACCCSVGSGGFVYESFDKSNCACCEGSSYKLCLPLEGDAKSKPGVEADDGDFVCQVASMKGKICFVFGGGSLFKCTFMPKPLVLCGNKCQCCCCYQKMACPPTPEVGGIHVTCCDKAVVGDGPGAMASGGGAQIVPGGAPVQTISDDISPPSMAAEMRRR</sequence>
<reference evidence="1" key="1">
    <citation type="submission" date="2021-01" db="EMBL/GenBank/DDBJ databases">
        <authorList>
            <person name="Corre E."/>
            <person name="Pelletier E."/>
            <person name="Niang G."/>
            <person name="Scheremetjew M."/>
            <person name="Finn R."/>
            <person name="Kale V."/>
            <person name="Holt S."/>
            <person name="Cochrane G."/>
            <person name="Meng A."/>
            <person name="Brown T."/>
            <person name="Cohen L."/>
        </authorList>
    </citation>
    <scope>NUCLEOTIDE SEQUENCE</scope>
    <source>
        <strain evidence="1">CCMP1381</strain>
    </source>
</reference>
<name>A0A7S2E3E8_9STRA</name>
<organism evidence="1">
    <name type="scientific">Octactis speculum</name>
    <dbReference type="NCBI Taxonomy" id="3111310"/>
    <lineage>
        <taxon>Eukaryota</taxon>
        <taxon>Sar</taxon>
        <taxon>Stramenopiles</taxon>
        <taxon>Ochrophyta</taxon>
        <taxon>Dictyochophyceae</taxon>
        <taxon>Dictyochales</taxon>
        <taxon>Dictyochaceae</taxon>
        <taxon>Octactis</taxon>
    </lineage>
</organism>
<dbReference type="EMBL" id="HBGS01052508">
    <property type="protein sequence ID" value="CAD9470258.1"/>
    <property type="molecule type" value="Transcribed_RNA"/>
</dbReference>
<gene>
    <name evidence="1" type="ORF">DSPE1174_LOCUS27105</name>
</gene>
<evidence type="ECO:0000313" key="1">
    <source>
        <dbReference type="EMBL" id="CAD9470258.1"/>
    </source>
</evidence>
<dbReference type="AlphaFoldDB" id="A0A7S2E3E8"/>
<accession>A0A7S2E3E8</accession>
<proteinExistence type="predicted"/>